<sequence>MKNTNSSPFISLVSLNILIVLVLTTAASYSIWNQAKIDVESFISSVKESIFLLGSRTVENKNLLLDILENPPKNLNENQVPIHYYPQRDEYGFNNGVNNDNLLNGTLLGRGRPPQAVLDNSYIFPYLERAWSRSTPLLLSSDQFYTSYRYKFIYTMGNRNIKRKTSEYLDVIVPTRYSSMAATDKSVKRQLHSRGFYITHAYKDTIDKTNVISVISPVHFQGQHIGDMGVDISTSYLYALNNFPRLIKRYAQVSLKIHGLESPLQLTANHADNFILITKTYVFEGLGSLTLNVTLPMILHGLHSKLQSMFVIMLMFNVIYIYLIRNKRERFQLQTKIITDDLTGIYNRRIIDEASSKSKLGTTFSLIVMDANKFKTINDTYGHQEGDLAIQHIARTLKENVRKEDICIRMGGDEFCIILPNTEITQAHLLANALKSKIESVPFSERGLFVHVSFGVSQKQNNDDFDETYKQADKQLYLNKHDA</sequence>
<evidence type="ECO:0000256" key="1">
    <source>
        <dbReference type="ARBA" id="ARBA00012528"/>
    </source>
</evidence>
<protein>
    <recommendedName>
        <fullName evidence="1">diguanylate cyclase</fullName>
        <ecNumber evidence="1">2.7.7.65</ecNumber>
    </recommendedName>
</protein>
<keyword evidence="3" id="KW-1133">Transmembrane helix</keyword>
<dbReference type="Proteomes" id="UP001607151">
    <property type="component" value="Unassembled WGS sequence"/>
</dbReference>
<evidence type="ECO:0000259" key="4">
    <source>
        <dbReference type="PROSITE" id="PS50887"/>
    </source>
</evidence>
<dbReference type="InterPro" id="IPR000160">
    <property type="entry name" value="GGDEF_dom"/>
</dbReference>
<dbReference type="CDD" id="cd01949">
    <property type="entry name" value="GGDEF"/>
    <property type="match status" value="1"/>
</dbReference>
<comment type="catalytic activity">
    <reaction evidence="2">
        <text>2 GTP = 3',3'-c-di-GMP + 2 diphosphate</text>
        <dbReference type="Rhea" id="RHEA:24898"/>
        <dbReference type="ChEBI" id="CHEBI:33019"/>
        <dbReference type="ChEBI" id="CHEBI:37565"/>
        <dbReference type="ChEBI" id="CHEBI:58805"/>
        <dbReference type="EC" id="2.7.7.65"/>
    </reaction>
</comment>
<comment type="caution">
    <text evidence="5">The sequence shown here is derived from an EMBL/GenBank/DDBJ whole genome shotgun (WGS) entry which is preliminary data.</text>
</comment>
<feature type="transmembrane region" description="Helical" evidence="3">
    <location>
        <begin position="306"/>
        <end position="324"/>
    </location>
</feature>
<feature type="transmembrane region" description="Helical" evidence="3">
    <location>
        <begin position="12"/>
        <end position="32"/>
    </location>
</feature>
<evidence type="ECO:0000256" key="3">
    <source>
        <dbReference type="SAM" id="Phobius"/>
    </source>
</evidence>
<dbReference type="InterPro" id="IPR029787">
    <property type="entry name" value="Nucleotide_cyclase"/>
</dbReference>
<dbReference type="InterPro" id="IPR043128">
    <property type="entry name" value="Rev_trsase/Diguanyl_cyclase"/>
</dbReference>
<feature type="domain" description="GGDEF" evidence="4">
    <location>
        <begin position="362"/>
        <end position="483"/>
    </location>
</feature>
<dbReference type="SUPFAM" id="SSF55073">
    <property type="entry name" value="Nucleotide cyclase"/>
    <property type="match status" value="1"/>
</dbReference>
<evidence type="ECO:0000313" key="6">
    <source>
        <dbReference type="Proteomes" id="UP001607151"/>
    </source>
</evidence>
<keyword evidence="3" id="KW-0472">Membrane</keyword>
<dbReference type="SMART" id="SM00267">
    <property type="entry name" value="GGDEF"/>
    <property type="match status" value="1"/>
</dbReference>
<dbReference type="Pfam" id="PF00990">
    <property type="entry name" value="GGDEF"/>
    <property type="match status" value="1"/>
</dbReference>
<dbReference type="PROSITE" id="PS50887">
    <property type="entry name" value="GGDEF"/>
    <property type="match status" value="1"/>
</dbReference>
<dbReference type="PANTHER" id="PTHR45138:SF9">
    <property type="entry name" value="DIGUANYLATE CYCLASE DGCM-RELATED"/>
    <property type="match status" value="1"/>
</dbReference>
<evidence type="ECO:0000256" key="2">
    <source>
        <dbReference type="ARBA" id="ARBA00034247"/>
    </source>
</evidence>
<dbReference type="PANTHER" id="PTHR45138">
    <property type="entry name" value="REGULATORY COMPONENTS OF SENSORY TRANSDUCTION SYSTEM"/>
    <property type="match status" value="1"/>
</dbReference>
<dbReference type="RefSeq" id="WP_394608484.1">
    <property type="nucleotide sequence ID" value="NZ_JBIHSJ010000004.1"/>
</dbReference>
<keyword evidence="6" id="KW-1185">Reference proteome</keyword>
<organism evidence="5 6">
    <name type="scientific">Vibrio rumoiensis</name>
    <dbReference type="NCBI Taxonomy" id="76258"/>
    <lineage>
        <taxon>Bacteria</taxon>
        <taxon>Pseudomonadati</taxon>
        <taxon>Pseudomonadota</taxon>
        <taxon>Gammaproteobacteria</taxon>
        <taxon>Vibrionales</taxon>
        <taxon>Vibrionaceae</taxon>
        <taxon>Vibrio</taxon>
    </lineage>
</organism>
<proteinExistence type="predicted"/>
<name>A0ABW7IYZ3_9VIBR</name>
<dbReference type="NCBIfam" id="TIGR00254">
    <property type="entry name" value="GGDEF"/>
    <property type="match status" value="1"/>
</dbReference>
<gene>
    <name evidence="5" type="ORF">ACGRQ9_15655</name>
</gene>
<dbReference type="InterPro" id="IPR050469">
    <property type="entry name" value="Diguanylate_Cyclase"/>
</dbReference>
<evidence type="ECO:0000313" key="5">
    <source>
        <dbReference type="EMBL" id="MFH0266881.1"/>
    </source>
</evidence>
<dbReference type="EC" id="2.7.7.65" evidence="1"/>
<reference evidence="5 6" key="1">
    <citation type="submission" date="2024-10" db="EMBL/GenBank/DDBJ databases">
        <authorList>
            <person name="Yibar A."/>
            <person name="Saticioglu I.B."/>
            <person name="Duman M."/>
            <person name="Ajmi N."/>
            <person name="Gurler F."/>
            <person name="Ay H."/>
            <person name="Onuk E."/>
            <person name="Guler S."/>
            <person name="Romalde J.L."/>
        </authorList>
    </citation>
    <scope>NUCLEOTIDE SEQUENCE [LARGE SCALE GENOMIC DNA]</scope>
    <source>
        <strain evidence="5 6">14-MA-B</strain>
    </source>
</reference>
<keyword evidence="3" id="KW-0812">Transmembrane</keyword>
<dbReference type="Gene3D" id="3.30.70.270">
    <property type="match status" value="1"/>
</dbReference>
<dbReference type="EMBL" id="JBIHSN010000003">
    <property type="protein sequence ID" value="MFH0266881.1"/>
    <property type="molecule type" value="Genomic_DNA"/>
</dbReference>
<accession>A0ABW7IYZ3</accession>